<name>A0A645HJF7_9ZZZZ</name>
<accession>A0A645HJF7</accession>
<gene>
    <name evidence="1" type="ORF">SDC9_186676</name>
</gene>
<sequence length="138" mass="15608">MKLGGQPVPNGHTSVFGELFHDALGVAAVFDAVIHSAQHLRGVRNTLLFADLRTGRIKIGRMHAEVEGRDFKGTSGARAGFLKDQRDVLAVQRVVRDSGLLLRLEFRREREQARDFLRREVEQLEKTLAFQVHVLRLL</sequence>
<reference evidence="1" key="1">
    <citation type="submission" date="2019-08" db="EMBL/GenBank/DDBJ databases">
        <authorList>
            <person name="Kucharzyk K."/>
            <person name="Murdoch R.W."/>
            <person name="Higgins S."/>
            <person name="Loffler F."/>
        </authorList>
    </citation>
    <scope>NUCLEOTIDE SEQUENCE</scope>
</reference>
<proteinExistence type="predicted"/>
<evidence type="ECO:0000313" key="1">
    <source>
        <dbReference type="EMBL" id="MPN39148.1"/>
    </source>
</evidence>
<protein>
    <submittedName>
        <fullName evidence="1">Uncharacterized protein</fullName>
    </submittedName>
</protein>
<comment type="caution">
    <text evidence="1">The sequence shown here is derived from an EMBL/GenBank/DDBJ whole genome shotgun (WGS) entry which is preliminary data.</text>
</comment>
<organism evidence="1">
    <name type="scientific">bioreactor metagenome</name>
    <dbReference type="NCBI Taxonomy" id="1076179"/>
    <lineage>
        <taxon>unclassified sequences</taxon>
        <taxon>metagenomes</taxon>
        <taxon>ecological metagenomes</taxon>
    </lineage>
</organism>
<dbReference type="AlphaFoldDB" id="A0A645HJF7"/>
<dbReference type="EMBL" id="VSSQ01094785">
    <property type="protein sequence ID" value="MPN39148.1"/>
    <property type="molecule type" value="Genomic_DNA"/>
</dbReference>